<sequence length="123" mass="14341">MHWQTEWAANKYWVMAHSQQAYNQIRQLAKHNDWTPAKQAAYHEIIATASVQSPTRATLTTAYQHVWGYFKKLATPAEKQFYLASLATLTPDNDQLGPFLVQLTDKYNVQYLKQSRLIQELRD</sequence>
<protein>
    <submittedName>
        <fullName evidence="2">YbgA family protein</fullName>
    </submittedName>
</protein>
<dbReference type="Proteomes" id="UP001370590">
    <property type="component" value="Unassembled WGS sequence"/>
</dbReference>
<reference evidence="2 3" key="1">
    <citation type="submission" date="2023-10" db="EMBL/GenBank/DDBJ databases">
        <title>Nicoliella lavandulae sp. nov. isolated from Lavandula angustifolia flowers.</title>
        <authorList>
            <person name="Alcantara C."/>
            <person name="Zuniga M."/>
            <person name="Landete J.M."/>
            <person name="Monedero V."/>
        </authorList>
    </citation>
    <scope>NUCLEOTIDE SEQUENCE [LARGE SCALE GENOMIC DNA]</scope>
    <source>
        <strain evidence="2 3">Es01</strain>
    </source>
</reference>
<dbReference type="EMBL" id="JAWMWH010000001">
    <property type="protein sequence ID" value="MEJ6399882.1"/>
    <property type="molecule type" value="Genomic_DNA"/>
</dbReference>
<evidence type="ECO:0000313" key="2">
    <source>
        <dbReference type="EMBL" id="MEJ6399882.1"/>
    </source>
</evidence>
<dbReference type="Pfam" id="PF08349">
    <property type="entry name" value="DUF1722"/>
    <property type="match status" value="1"/>
</dbReference>
<comment type="caution">
    <text evidence="2">The sequence shown here is derived from an EMBL/GenBank/DDBJ whole genome shotgun (WGS) entry which is preliminary data.</text>
</comment>
<dbReference type="RefSeq" id="WP_339959716.1">
    <property type="nucleotide sequence ID" value="NZ_JAWMWH010000001.1"/>
</dbReference>
<evidence type="ECO:0000313" key="3">
    <source>
        <dbReference type="Proteomes" id="UP001370590"/>
    </source>
</evidence>
<organism evidence="2 3">
    <name type="scientific">Nicoliella lavandulae</name>
    <dbReference type="NCBI Taxonomy" id="3082954"/>
    <lineage>
        <taxon>Bacteria</taxon>
        <taxon>Bacillati</taxon>
        <taxon>Bacillota</taxon>
        <taxon>Bacilli</taxon>
        <taxon>Lactobacillales</taxon>
        <taxon>Lactobacillaceae</taxon>
        <taxon>Nicoliella</taxon>
    </lineage>
</organism>
<evidence type="ECO:0000259" key="1">
    <source>
        <dbReference type="Pfam" id="PF08349"/>
    </source>
</evidence>
<accession>A0ABU8SKY9</accession>
<proteinExistence type="predicted"/>
<name>A0ABU8SKY9_9LACO</name>
<dbReference type="InterPro" id="IPR013560">
    <property type="entry name" value="DUF1722"/>
</dbReference>
<gene>
    <name evidence="2" type="ORF">R4146_01630</name>
</gene>
<keyword evidence="3" id="KW-1185">Reference proteome</keyword>
<feature type="domain" description="DUF1722" evidence="1">
    <location>
        <begin position="11"/>
        <end position="119"/>
    </location>
</feature>